<gene>
    <name evidence="5" type="ORF">PZN02_004701</name>
</gene>
<organism evidence="5 6">
    <name type="scientific">Sinorhizobium garamanticum</name>
    <dbReference type="NCBI Taxonomy" id="680247"/>
    <lineage>
        <taxon>Bacteria</taxon>
        <taxon>Pseudomonadati</taxon>
        <taxon>Pseudomonadota</taxon>
        <taxon>Alphaproteobacteria</taxon>
        <taxon>Hyphomicrobiales</taxon>
        <taxon>Rhizobiaceae</taxon>
        <taxon>Sinorhizobium/Ensifer group</taxon>
        <taxon>Sinorhizobium</taxon>
    </lineage>
</organism>
<keyword evidence="3" id="KW-0804">Transcription</keyword>
<evidence type="ECO:0000256" key="1">
    <source>
        <dbReference type="ARBA" id="ARBA00023015"/>
    </source>
</evidence>
<dbReference type="InterPro" id="IPR036388">
    <property type="entry name" value="WH-like_DNA-bd_sf"/>
</dbReference>
<dbReference type="Proteomes" id="UP001229355">
    <property type="component" value="Chromosome 2"/>
</dbReference>
<accession>A0ABY8DLE5</accession>
<dbReference type="SMART" id="SM00895">
    <property type="entry name" value="FCD"/>
    <property type="match status" value="1"/>
</dbReference>
<reference evidence="5 6" key="1">
    <citation type="submission" date="2023-03" db="EMBL/GenBank/DDBJ databases">
        <authorList>
            <person name="Kaur S."/>
            <person name="Espinosa-Saiz D."/>
            <person name="Velazquez E."/>
            <person name="Menendez E."/>
            <person name="diCenzo G.C."/>
        </authorList>
    </citation>
    <scope>NUCLEOTIDE SEQUENCE [LARGE SCALE GENOMIC DNA]</scope>
    <source>
        <strain evidence="5 6">LMG 24692</strain>
    </source>
</reference>
<evidence type="ECO:0000313" key="6">
    <source>
        <dbReference type="Proteomes" id="UP001229355"/>
    </source>
</evidence>
<feature type="domain" description="HTH gntR-type" evidence="4">
    <location>
        <begin position="12"/>
        <end position="80"/>
    </location>
</feature>
<dbReference type="Pfam" id="PF07729">
    <property type="entry name" value="FCD"/>
    <property type="match status" value="1"/>
</dbReference>
<name>A0ABY8DLE5_9HYPH</name>
<dbReference type="PROSITE" id="PS50949">
    <property type="entry name" value="HTH_GNTR"/>
    <property type="match status" value="1"/>
</dbReference>
<keyword evidence="1" id="KW-0805">Transcription regulation</keyword>
<dbReference type="InterPro" id="IPR011711">
    <property type="entry name" value="GntR_C"/>
</dbReference>
<evidence type="ECO:0000313" key="5">
    <source>
        <dbReference type="EMBL" id="WEX91087.1"/>
    </source>
</evidence>
<dbReference type="Gene3D" id="1.10.10.10">
    <property type="entry name" value="Winged helix-like DNA-binding domain superfamily/Winged helix DNA-binding domain"/>
    <property type="match status" value="1"/>
</dbReference>
<dbReference type="InterPro" id="IPR000524">
    <property type="entry name" value="Tscrpt_reg_HTH_GntR"/>
</dbReference>
<dbReference type="RefSeq" id="WP_280663052.1">
    <property type="nucleotide sequence ID" value="NZ_CP120374.1"/>
</dbReference>
<dbReference type="PRINTS" id="PR00035">
    <property type="entry name" value="HTHGNTR"/>
</dbReference>
<dbReference type="Pfam" id="PF00392">
    <property type="entry name" value="GntR"/>
    <property type="match status" value="1"/>
</dbReference>
<dbReference type="PANTHER" id="PTHR43537:SF5">
    <property type="entry name" value="UXU OPERON TRANSCRIPTIONAL REGULATOR"/>
    <property type="match status" value="1"/>
</dbReference>
<keyword evidence="2" id="KW-0238">DNA-binding</keyword>
<keyword evidence="6" id="KW-1185">Reference proteome</keyword>
<evidence type="ECO:0000259" key="4">
    <source>
        <dbReference type="PROSITE" id="PS50949"/>
    </source>
</evidence>
<dbReference type="SUPFAM" id="SSF48008">
    <property type="entry name" value="GntR ligand-binding domain-like"/>
    <property type="match status" value="1"/>
</dbReference>
<evidence type="ECO:0000256" key="2">
    <source>
        <dbReference type="ARBA" id="ARBA00023125"/>
    </source>
</evidence>
<dbReference type="CDD" id="cd07377">
    <property type="entry name" value="WHTH_GntR"/>
    <property type="match status" value="1"/>
</dbReference>
<dbReference type="InterPro" id="IPR036390">
    <property type="entry name" value="WH_DNA-bd_sf"/>
</dbReference>
<dbReference type="InterPro" id="IPR008920">
    <property type="entry name" value="TF_FadR/GntR_C"/>
</dbReference>
<dbReference type="EMBL" id="CP120374">
    <property type="protein sequence ID" value="WEX91087.1"/>
    <property type="molecule type" value="Genomic_DNA"/>
</dbReference>
<sequence>MAKPIKPLARPPLLHVSVQESLRSYIEDNNLAAGAALPPETFLAQQLGVGRNSVREAIKALESVGILETRRGIGVFVKEFSFAPLLDNLAYGLQPSLRDVEELQEIRRVLETGLIDRTIEMIGEEDIAELRNVADRMRQRAERGESFAEEDQQFHQLLFRCQNNKMLSTLIDIFWSAFYKASGIANLTNPNPLATWRDHHEIAEAVAARDVEAARRRLGEHYSGIRRVIAMNRPEEGVEPVQQ</sequence>
<dbReference type="PANTHER" id="PTHR43537">
    <property type="entry name" value="TRANSCRIPTIONAL REGULATOR, GNTR FAMILY"/>
    <property type="match status" value="1"/>
</dbReference>
<evidence type="ECO:0000256" key="3">
    <source>
        <dbReference type="ARBA" id="ARBA00023163"/>
    </source>
</evidence>
<dbReference type="SMART" id="SM00345">
    <property type="entry name" value="HTH_GNTR"/>
    <property type="match status" value="1"/>
</dbReference>
<proteinExistence type="predicted"/>
<protein>
    <submittedName>
        <fullName evidence="5">FadR family transcriptional regulator</fullName>
    </submittedName>
</protein>
<dbReference type="SUPFAM" id="SSF46785">
    <property type="entry name" value="Winged helix' DNA-binding domain"/>
    <property type="match status" value="1"/>
</dbReference>
<dbReference type="Gene3D" id="1.20.120.530">
    <property type="entry name" value="GntR ligand-binding domain-like"/>
    <property type="match status" value="1"/>
</dbReference>